<sequence length="782" mass="84092">MASTTQNLDVVLRVNTTGFRAAVAEASRLATQNLKTMRAEADRTAAALARVHAAPEAGGRAGSKTGAKSTGEDLLASGVKSLGSGLLEAAGGPWGIAITAAQKLGEAYADMVQQSERARIEFNEQVQSLKQMSFSMDEVGRGLGNRSLPIETGVAALHEQARAMREIEAREKALRGSITQWEGRIEYGQRSGREGSGLSAEADYAGLAKAQAELQKFQSQVAPVRQQFVALEDQIRSSVDPALFEKIQVAIRNVDNETLTQLKAELGAAKWEALQAGSAISGMLGGMQGDAWRDEVEWIRLTRGEYAAWMVERGKQINAAGGPDKMSARSRAEFNELAALKKADIERKDRLREQQQGSQRTIERVDAEAAAYQSLADRIDKQIAQDRVQSQLKEGMTATEKLQITLLDEMRHAEKQLSLEKRQRIEASLAGAVANAKEAAALEATKKAQQELLQLQRELAAAARAQQLGNDQELFGIGHGAAEVERMRRRAALDEDRIGRKRALDDQSRGGDGNVVESESYKKKLAELDAFHEESLQREADFQAAKQAYQADWTNGAARALDDYASAAANMADLSGGVFTNMFSGMEESLVRFAQTGKLSFSAMANSIIADLARIAAKQAVAGMFNAIFNSGIGPVQREEILVQRIPVQFSIGGYTGPGGKHEPAGIVHKGEGVLSQEDMAALGGPSAFLALRSSLRRGERPGSGEGGASLLVPIGASTGAGMNVEINNYGESRVNTREERQRMPDGSEVRRLVIDIVGDSLNGGELGAIGRARYGWTEAVG</sequence>
<dbReference type="Pfam" id="PF09718">
    <property type="entry name" value="Tape_meas_lam_C"/>
    <property type="match status" value="1"/>
</dbReference>
<evidence type="ECO:0000259" key="2">
    <source>
        <dbReference type="Pfam" id="PF09718"/>
    </source>
</evidence>
<name>A0A1W1GT73_9GAMM</name>
<organism evidence="3 4">
    <name type="scientific">Stenotrophomonas indicatrix</name>
    <dbReference type="NCBI Taxonomy" id="2045451"/>
    <lineage>
        <taxon>Bacteria</taxon>
        <taxon>Pseudomonadati</taxon>
        <taxon>Pseudomonadota</taxon>
        <taxon>Gammaproteobacteria</taxon>
        <taxon>Lysobacterales</taxon>
        <taxon>Lysobacteraceae</taxon>
        <taxon>Stenotrophomonas</taxon>
    </lineage>
</organism>
<feature type="coiled-coil region" evidence="1">
    <location>
        <begin position="438"/>
        <end position="465"/>
    </location>
</feature>
<dbReference type="EMBL" id="FWEU01000001">
    <property type="protein sequence ID" value="SLM22559.1"/>
    <property type="molecule type" value="Genomic_DNA"/>
</dbReference>
<protein>
    <submittedName>
        <fullName evidence="3">Phage tail tape measure protein, lambda family</fullName>
    </submittedName>
</protein>
<dbReference type="AlphaFoldDB" id="A0A1W1GT73"/>
<gene>
    <name evidence="3" type="ORF">SAMN04488690_0222</name>
</gene>
<dbReference type="Proteomes" id="UP000191133">
    <property type="component" value="Unassembled WGS sequence"/>
</dbReference>
<dbReference type="NCBIfam" id="TIGR01541">
    <property type="entry name" value="tape_meas_lam_C"/>
    <property type="match status" value="1"/>
</dbReference>
<dbReference type="InterPro" id="IPR006431">
    <property type="entry name" value="Phage_tape_meas_C"/>
</dbReference>
<feature type="domain" description="Bacteriophage tail tape measure C-terminal" evidence="2">
    <location>
        <begin position="552"/>
        <end position="625"/>
    </location>
</feature>
<accession>A0A1W1GT73</accession>
<evidence type="ECO:0000313" key="4">
    <source>
        <dbReference type="Proteomes" id="UP000191133"/>
    </source>
</evidence>
<keyword evidence="1" id="KW-0175">Coiled coil</keyword>
<proteinExistence type="predicted"/>
<evidence type="ECO:0000313" key="3">
    <source>
        <dbReference type="EMBL" id="SLM22559.1"/>
    </source>
</evidence>
<evidence type="ECO:0000256" key="1">
    <source>
        <dbReference type="SAM" id="Coils"/>
    </source>
</evidence>
<reference evidence="4" key="1">
    <citation type="submission" date="2016-10" db="EMBL/GenBank/DDBJ databases">
        <authorList>
            <person name="Varghese N."/>
        </authorList>
    </citation>
    <scope>NUCLEOTIDE SEQUENCE [LARGE SCALE GENOMIC DNA]</scope>
    <source>
        <strain evidence="4">92MFCol6.1</strain>
    </source>
</reference>